<comment type="similarity">
    <text evidence="1">Belongs to the class-IV pyridoxal-phosphate-dependent aminotransferase family.</text>
</comment>
<dbReference type="Gene3D" id="3.20.10.10">
    <property type="entry name" value="D-amino Acid Aminotransferase, subunit A, domain 2"/>
    <property type="match status" value="1"/>
</dbReference>
<dbReference type="Pfam" id="PF01063">
    <property type="entry name" value="Aminotran_4"/>
    <property type="match status" value="1"/>
</dbReference>
<dbReference type="Gene3D" id="3.30.470.10">
    <property type="match status" value="1"/>
</dbReference>
<dbReference type="InterPro" id="IPR043131">
    <property type="entry name" value="BCAT-like_N"/>
</dbReference>
<dbReference type="KEGG" id="saga:M5M_03640"/>
<proteinExistence type="inferred from homology"/>
<gene>
    <name evidence="2" type="ordered locus">M5M_03640</name>
</gene>
<dbReference type="PANTHER" id="PTHR42743:SF2">
    <property type="entry name" value="AMINODEOXYCHORISMATE LYASE"/>
    <property type="match status" value="1"/>
</dbReference>
<dbReference type="GO" id="GO:0005829">
    <property type="term" value="C:cytosol"/>
    <property type="evidence" value="ECO:0007669"/>
    <property type="project" value="TreeGrafter"/>
</dbReference>
<evidence type="ECO:0000313" key="3">
    <source>
        <dbReference type="Proteomes" id="UP000000466"/>
    </source>
</evidence>
<dbReference type="Proteomes" id="UP000000466">
    <property type="component" value="Chromosome"/>
</dbReference>
<evidence type="ECO:0000256" key="1">
    <source>
        <dbReference type="ARBA" id="ARBA00009320"/>
    </source>
</evidence>
<dbReference type="eggNOG" id="COG0115">
    <property type="taxonomic scope" value="Bacteria"/>
</dbReference>
<sequence>MQQFTLINGAPASAVSVLDRGLLYGQGLFETVRVVKGYAPLWSLHLARLVKGMQALGLHSGHDAGLAQVQIETEFLQLLNRPPFCSVDATVRITVTGGEGPRGYRPPAEIAPTRIIQWFARHFVRPDNVIVALCNTRLMPTMFGGLKHCNRLEQIAAAAELGADVFEGLVADSQGNLVEATSANLVCVINDQLVTPPVESCGVAGVMREWLLANVPALTIAPVSVGALETMQAAALVNSNYGVLPIHSVNLRGRAVAFGQHDLMQALVQHASGVFDAKEQS</sequence>
<dbReference type="STRING" id="1117647.M5M_03640"/>
<accession>K4KVF4</accession>
<name>K4KVF4_SIMAS</name>
<dbReference type="InterPro" id="IPR043132">
    <property type="entry name" value="BCAT-like_C"/>
</dbReference>
<keyword evidence="2" id="KW-0456">Lyase</keyword>
<dbReference type="OrthoDB" id="9805628at2"/>
<dbReference type="HOGENOM" id="CLU_020844_2_1_6"/>
<dbReference type="InterPro" id="IPR001544">
    <property type="entry name" value="Aminotrans_IV"/>
</dbReference>
<dbReference type="PANTHER" id="PTHR42743">
    <property type="entry name" value="AMINO-ACID AMINOTRANSFERASE"/>
    <property type="match status" value="1"/>
</dbReference>
<dbReference type="EMBL" id="CP003746">
    <property type="protein sequence ID" value="AFU97937.1"/>
    <property type="molecule type" value="Genomic_DNA"/>
</dbReference>
<dbReference type="EC" id="4.1.3.38" evidence="2"/>
<dbReference type="SUPFAM" id="SSF56752">
    <property type="entry name" value="D-aminoacid aminotransferase-like PLP-dependent enzymes"/>
    <property type="match status" value="1"/>
</dbReference>
<evidence type="ECO:0000313" key="2">
    <source>
        <dbReference type="EMBL" id="AFU97937.1"/>
    </source>
</evidence>
<dbReference type="InterPro" id="IPR036038">
    <property type="entry name" value="Aminotransferase-like"/>
</dbReference>
<dbReference type="GO" id="GO:0008153">
    <property type="term" value="P:4-aminobenzoate biosynthetic process"/>
    <property type="evidence" value="ECO:0007669"/>
    <property type="project" value="TreeGrafter"/>
</dbReference>
<dbReference type="AlphaFoldDB" id="K4KVF4"/>
<organism evidence="2 3">
    <name type="scientific">Simiduia agarivorans (strain DSM 21679 / JCM 13881 / BCRC 17597 / SA1)</name>
    <dbReference type="NCBI Taxonomy" id="1117647"/>
    <lineage>
        <taxon>Bacteria</taxon>
        <taxon>Pseudomonadati</taxon>
        <taxon>Pseudomonadota</taxon>
        <taxon>Gammaproteobacteria</taxon>
        <taxon>Cellvibrionales</taxon>
        <taxon>Cellvibrionaceae</taxon>
        <taxon>Simiduia</taxon>
    </lineage>
</organism>
<keyword evidence="3" id="KW-1185">Reference proteome</keyword>
<dbReference type="GO" id="GO:0008696">
    <property type="term" value="F:4-amino-4-deoxychorismate lyase activity"/>
    <property type="evidence" value="ECO:0007669"/>
    <property type="project" value="UniProtKB-EC"/>
</dbReference>
<reference evidence="2 3" key="1">
    <citation type="journal article" date="2013" name="Genome Announc.">
        <title>Complete genome sequence of Simiduia agarivorans SA1(T), a marine bacterium able to degrade a variety of polysaccharides.</title>
        <authorList>
            <person name="Lin S.Y."/>
            <person name="Shieh W.Y."/>
            <person name="Chen J.S."/>
            <person name="Tang S.L."/>
        </authorList>
    </citation>
    <scope>NUCLEOTIDE SEQUENCE [LARGE SCALE GENOMIC DNA]</scope>
    <source>
        <strain evidence="3">DSM 21679 / JCM 13881 / BCRC 17597 / SA1</strain>
    </source>
</reference>
<dbReference type="InterPro" id="IPR050571">
    <property type="entry name" value="Class-IV_PLP-Dep_Aminotrnsfr"/>
</dbReference>
<dbReference type="RefSeq" id="WP_015046110.1">
    <property type="nucleotide sequence ID" value="NC_018868.3"/>
</dbReference>
<protein>
    <submittedName>
        <fullName evidence="2">4-amino-4-deoxychorismate lyase</fullName>
        <ecNumber evidence="2">4.1.3.38</ecNumber>
    </submittedName>
</protein>